<name>A0A1I0HA26_9GAMM</name>
<evidence type="ECO:0000313" key="2">
    <source>
        <dbReference type="Proteomes" id="UP000198762"/>
    </source>
</evidence>
<dbReference type="PANTHER" id="PTHR36529">
    <property type="entry name" value="SLL1095 PROTEIN"/>
    <property type="match status" value="1"/>
</dbReference>
<evidence type="ECO:0008006" key="3">
    <source>
        <dbReference type="Google" id="ProtNLM"/>
    </source>
</evidence>
<dbReference type="InterPro" id="IPR029044">
    <property type="entry name" value="Nucleotide-diphossugar_trans"/>
</dbReference>
<dbReference type="OrthoDB" id="9798250at2"/>
<protein>
    <recommendedName>
        <fullName evidence="3">Glycosyltransferase</fullName>
    </recommendedName>
</protein>
<accession>A0A1I0HA26</accession>
<sequence>MNASVQLVQFAKWPREGRVKTRLEPALGRQGALAAHIHLTTTVMDRLQASGHPVVLAWDEFLAKAPPEAGPVLAVMEKYHVPSTVQQGEDLGERMTHALGVGLASAGIAMVIGSDCPSVDAAYIEEARQALDDVDVVFGPSDDGGYVLIGARNTRPDMLAGVAWGTGKALEQSIAAVQGVGLSVAILAPRWDVDEPADWDRFIAMIGQPSTGG</sequence>
<dbReference type="Proteomes" id="UP000198762">
    <property type="component" value="Unassembled WGS sequence"/>
</dbReference>
<evidence type="ECO:0000313" key="1">
    <source>
        <dbReference type="EMBL" id="SET80633.1"/>
    </source>
</evidence>
<dbReference type="Pfam" id="PF09837">
    <property type="entry name" value="DUF2064"/>
    <property type="match status" value="1"/>
</dbReference>
<keyword evidence="2" id="KW-1185">Reference proteome</keyword>
<dbReference type="EMBL" id="FOHZ01000026">
    <property type="protein sequence ID" value="SET80633.1"/>
    <property type="molecule type" value="Genomic_DNA"/>
</dbReference>
<organism evidence="1 2">
    <name type="scientific">Marinobacter segnicrescens</name>
    <dbReference type="NCBI Taxonomy" id="430453"/>
    <lineage>
        <taxon>Bacteria</taxon>
        <taxon>Pseudomonadati</taxon>
        <taxon>Pseudomonadota</taxon>
        <taxon>Gammaproteobacteria</taxon>
        <taxon>Pseudomonadales</taxon>
        <taxon>Marinobacteraceae</taxon>
        <taxon>Marinobacter</taxon>
    </lineage>
</organism>
<proteinExistence type="predicted"/>
<gene>
    <name evidence="1" type="ORF">SAMN04487962_1265</name>
</gene>
<dbReference type="NCBIfam" id="TIGR04282">
    <property type="entry name" value="glyco_like_cofC"/>
    <property type="match status" value="1"/>
</dbReference>
<dbReference type="STRING" id="430453.SAMN04487962_1265"/>
<dbReference type="InterPro" id="IPR018641">
    <property type="entry name" value="Trfase_1_rSAM/seldom-assoc"/>
</dbReference>
<dbReference type="RefSeq" id="WP_091854446.1">
    <property type="nucleotide sequence ID" value="NZ_FOHZ01000026.1"/>
</dbReference>
<reference evidence="2" key="1">
    <citation type="submission" date="2016-10" db="EMBL/GenBank/DDBJ databases">
        <authorList>
            <person name="Varghese N."/>
            <person name="Submissions S."/>
        </authorList>
    </citation>
    <scope>NUCLEOTIDE SEQUENCE [LARGE SCALE GENOMIC DNA]</scope>
    <source>
        <strain evidence="2">CGMCC 1.6489</strain>
    </source>
</reference>
<dbReference type="SUPFAM" id="SSF53448">
    <property type="entry name" value="Nucleotide-diphospho-sugar transferases"/>
    <property type="match status" value="1"/>
</dbReference>
<dbReference type="Gene3D" id="3.90.550.10">
    <property type="entry name" value="Spore Coat Polysaccharide Biosynthesis Protein SpsA, Chain A"/>
    <property type="match status" value="1"/>
</dbReference>
<dbReference type="PANTHER" id="PTHR36529:SF1">
    <property type="entry name" value="GLYCOSYLTRANSFERASE"/>
    <property type="match status" value="1"/>
</dbReference>
<dbReference type="AlphaFoldDB" id="A0A1I0HA26"/>